<accession>A0A0E9S8P3</accession>
<evidence type="ECO:0000313" key="1">
    <source>
        <dbReference type="EMBL" id="JAH37749.1"/>
    </source>
</evidence>
<dbReference type="EMBL" id="GBXM01076927">
    <property type="protein sequence ID" value="JAH31650.1"/>
    <property type="molecule type" value="Transcribed_RNA"/>
</dbReference>
<sequence>MQDLSVYCSYWQLVAKMTGKSACLS</sequence>
<dbReference type="AlphaFoldDB" id="A0A0E9S8P3"/>
<reference evidence="1" key="1">
    <citation type="submission" date="2014-11" db="EMBL/GenBank/DDBJ databases">
        <authorList>
            <person name="Amaro Gonzalez C."/>
        </authorList>
    </citation>
    <scope>NUCLEOTIDE SEQUENCE</scope>
</reference>
<proteinExistence type="predicted"/>
<organism evidence="1">
    <name type="scientific">Anguilla anguilla</name>
    <name type="common">European freshwater eel</name>
    <name type="synonym">Muraena anguilla</name>
    <dbReference type="NCBI Taxonomy" id="7936"/>
    <lineage>
        <taxon>Eukaryota</taxon>
        <taxon>Metazoa</taxon>
        <taxon>Chordata</taxon>
        <taxon>Craniata</taxon>
        <taxon>Vertebrata</taxon>
        <taxon>Euteleostomi</taxon>
        <taxon>Actinopterygii</taxon>
        <taxon>Neopterygii</taxon>
        <taxon>Teleostei</taxon>
        <taxon>Anguilliformes</taxon>
        <taxon>Anguillidae</taxon>
        <taxon>Anguilla</taxon>
    </lineage>
</organism>
<protein>
    <submittedName>
        <fullName evidence="1">Uncharacterized protein</fullName>
    </submittedName>
</protein>
<reference evidence="1" key="2">
    <citation type="journal article" date="2015" name="Fish Shellfish Immunol.">
        <title>Early steps in the European eel (Anguilla anguilla)-Vibrio vulnificus interaction in the gills: Role of the RtxA13 toxin.</title>
        <authorList>
            <person name="Callol A."/>
            <person name="Pajuelo D."/>
            <person name="Ebbesson L."/>
            <person name="Teles M."/>
            <person name="MacKenzie S."/>
            <person name="Amaro C."/>
        </authorList>
    </citation>
    <scope>NUCLEOTIDE SEQUENCE</scope>
</reference>
<dbReference type="EMBL" id="GBXM01070828">
    <property type="protein sequence ID" value="JAH37749.1"/>
    <property type="molecule type" value="Transcribed_RNA"/>
</dbReference>
<name>A0A0E9S8P3_ANGAN</name>